<protein>
    <recommendedName>
        <fullName evidence="1">F-box domain-containing protein</fullName>
    </recommendedName>
</protein>
<dbReference type="InterPro" id="IPR006566">
    <property type="entry name" value="FBD"/>
</dbReference>
<proteinExistence type="predicted"/>
<reference evidence="2 4" key="2">
    <citation type="submission" date="2024-10" db="EMBL/GenBank/DDBJ databases">
        <authorList>
            <person name="Ryan C."/>
        </authorList>
    </citation>
    <scope>NUCLEOTIDE SEQUENCE [LARGE SCALE GENOMIC DNA]</scope>
</reference>
<dbReference type="Proteomes" id="UP001497457">
    <property type="component" value="Chromosome 31b"/>
</dbReference>
<reference evidence="4" key="1">
    <citation type="submission" date="2024-06" db="EMBL/GenBank/DDBJ databases">
        <authorList>
            <person name="Ryan C."/>
        </authorList>
    </citation>
    <scope>NUCLEOTIDE SEQUENCE [LARGE SCALE GENOMIC DNA]</scope>
</reference>
<dbReference type="PANTHER" id="PTHR32141:SF91">
    <property type="entry name" value="F-BOX DOMAIN-CONTAINING PROTEIN"/>
    <property type="match status" value="1"/>
</dbReference>
<dbReference type="AlphaFoldDB" id="A0ABC9D9G9"/>
<feature type="domain" description="F-box" evidence="1">
    <location>
        <begin position="60"/>
        <end position="96"/>
    </location>
</feature>
<accession>A0ABC9D9G9</accession>
<sequence length="493" mass="54393">MVQFVHIDARTAADMRRQGVDPHKMEQSTGIVLYYLYTSLPDPPVSAVPRLSALRASDAEDRISGLPFALLRNIVSRLPVKDAARTAALSRRWRPVWAATASPCAQTPPASSRRSPASSPRTLRAVHLVCGYLDAHQRQLVRWIQTLADRGLSELVLVNRPWPLETPLPATLFGISTLTRLYLGIWKFPDTSGLPRGAGAEPVFLHLRELVLSAVLIENRDLDFLLAGSPVLETLGIQGSKNGLRLRLVGQRIRCVQICVCHMESIAVVNTPSLERLIVCGSMTCGGSCIRVKIGKAPKLRVLGYLEPGVHMLEIRNTVITAGLRASPSTMAPNVKILGLHVRSGVRNDVTMLSTFLRCFPNIETLHIMSAKTDEVTGKVNLKFWQEAGPIESIRSCIKEMTFREFQGERSGIAFLKFFFQSAKALKKAVIVATRGSFTFIGSAISKVHSLTPDNWASNCSVFVYESSGAEGDELWNFQKGFDFSISDPFVYH</sequence>
<evidence type="ECO:0000259" key="1">
    <source>
        <dbReference type="PROSITE" id="PS50181"/>
    </source>
</evidence>
<dbReference type="EMBL" id="OZ075142">
    <property type="protein sequence ID" value="CAL5035541.1"/>
    <property type="molecule type" value="Genomic_DNA"/>
</dbReference>
<organism evidence="2 4">
    <name type="scientific">Urochloa decumbens</name>
    <dbReference type="NCBI Taxonomy" id="240449"/>
    <lineage>
        <taxon>Eukaryota</taxon>
        <taxon>Viridiplantae</taxon>
        <taxon>Streptophyta</taxon>
        <taxon>Embryophyta</taxon>
        <taxon>Tracheophyta</taxon>
        <taxon>Spermatophyta</taxon>
        <taxon>Magnoliopsida</taxon>
        <taxon>Liliopsida</taxon>
        <taxon>Poales</taxon>
        <taxon>Poaceae</taxon>
        <taxon>PACMAD clade</taxon>
        <taxon>Panicoideae</taxon>
        <taxon>Panicodae</taxon>
        <taxon>Paniceae</taxon>
        <taxon>Melinidinae</taxon>
        <taxon>Urochloa</taxon>
    </lineage>
</organism>
<evidence type="ECO:0000313" key="4">
    <source>
        <dbReference type="Proteomes" id="UP001497457"/>
    </source>
</evidence>
<name>A0ABC9D9G9_9POAL</name>
<dbReference type="InterPro" id="IPR055411">
    <property type="entry name" value="LRR_FXL15/At3g58940/PEG3-like"/>
</dbReference>
<dbReference type="InterPro" id="IPR055302">
    <property type="entry name" value="F-box_dom-containing"/>
</dbReference>
<dbReference type="Pfam" id="PF08387">
    <property type="entry name" value="FBD"/>
    <property type="match status" value="1"/>
</dbReference>
<dbReference type="Pfam" id="PF00646">
    <property type="entry name" value="F-box"/>
    <property type="match status" value="1"/>
</dbReference>
<dbReference type="InterPro" id="IPR001810">
    <property type="entry name" value="F-box_dom"/>
</dbReference>
<dbReference type="Gene3D" id="3.80.10.10">
    <property type="entry name" value="Ribonuclease Inhibitor"/>
    <property type="match status" value="1"/>
</dbReference>
<dbReference type="PROSITE" id="PS50181">
    <property type="entry name" value="FBOX"/>
    <property type="match status" value="1"/>
</dbReference>
<gene>
    <name evidence="2" type="ORF">URODEC1_LOCUS82718</name>
    <name evidence="3" type="ORF">URODEC1_LOCUS83542</name>
</gene>
<dbReference type="InterPro" id="IPR036047">
    <property type="entry name" value="F-box-like_dom_sf"/>
</dbReference>
<keyword evidence="4" id="KW-1185">Reference proteome</keyword>
<evidence type="ECO:0000313" key="3">
    <source>
        <dbReference type="EMBL" id="CAL5035541.1"/>
    </source>
</evidence>
<dbReference type="SUPFAM" id="SSF81383">
    <property type="entry name" value="F-box domain"/>
    <property type="match status" value="1"/>
</dbReference>
<dbReference type="Pfam" id="PF24758">
    <property type="entry name" value="LRR_At5g56370"/>
    <property type="match status" value="1"/>
</dbReference>
<dbReference type="SUPFAM" id="SSF52047">
    <property type="entry name" value="RNI-like"/>
    <property type="match status" value="1"/>
</dbReference>
<dbReference type="PANTHER" id="PTHR32141">
    <property type="match status" value="1"/>
</dbReference>
<dbReference type="InterPro" id="IPR032675">
    <property type="entry name" value="LRR_dom_sf"/>
</dbReference>
<evidence type="ECO:0000313" key="2">
    <source>
        <dbReference type="EMBL" id="CAL5033553.1"/>
    </source>
</evidence>
<dbReference type="Proteomes" id="UP001497457">
    <property type="component" value="Chromosome 32b"/>
</dbReference>
<dbReference type="EMBL" id="OZ075141">
    <property type="protein sequence ID" value="CAL5033553.1"/>
    <property type="molecule type" value="Genomic_DNA"/>
</dbReference>
<dbReference type="CDD" id="cd22160">
    <property type="entry name" value="F-box_AtFBL13-like"/>
    <property type="match status" value="1"/>
</dbReference>
<dbReference type="InterPro" id="IPR053781">
    <property type="entry name" value="F-box_AtFBL13-like"/>
</dbReference>